<dbReference type="NCBIfam" id="NF008885">
    <property type="entry name" value="PRK11917.1"/>
    <property type="match status" value="1"/>
</dbReference>
<evidence type="ECO:0000313" key="10">
    <source>
        <dbReference type="Proteomes" id="UP000352088"/>
    </source>
</evidence>
<name>A0A0Q2THD8_CAMCO</name>
<evidence type="ECO:0000313" key="11">
    <source>
        <dbReference type="Proteomes" id="UP000411403"/>
    </source>
</evidence>
<dbReference type="InterPro" id="IPR018313">
    <property type="entry name" value="SBP_3_CS"/>
</dbReference>
<dbReference type="SUPFAM" id="SSF53850">
    <property type="entry name" value="Periplasmic binding protein-like II"/>
    <property type="match status" value="1"/>
</dbReference>
<dbReference type="Pfam" id="PF00497">
    <property type="entry name" value="SBP_bac_3"/>
    <property type="match status" value="1"/>
</dbReference>
<dbReference type="SMART" id="SM00062">
    <property type="entry name" value="PBPb"/>
    <property type="match status" value="1"/>
</dbReference>
<evidence type="ECO:0000313" key="12">
    <source>
        <dbReference type="Proteomes" id="UP000557830"/>
    </source>
</evidence>
<dbReference type="PANTHER" id="PTHR30085:SF6">
    <property type="entry name" value="ABC TRANSPORTER GLUTAMINE-BINDING PROTEIN GLNH"/>
    <property type="match status" value="1"/>
</dbReference>
<dbReference type="InterPro" id="IPR051455">
    <property type="entry name" value="Bact_solute-bind_prot3"/>
</dbReference>
<dbReference type="InterPro" id="IPR001638">
    <property type="entry name" value="Solute-binding_3/MltF_N"/>
</dbReference>
<keyword evidence="2" id="KW-0813">Transport</keyword>
<dbReference type="PROSITE" id="PS01039">
    <property type="entry name" value="SBP_BACTERIAL_3"/>
    <property type="match status" value="1"/>
</dbReference>
<protein>
    <submittedName>
        <fullName evidence="8">Bifunctional adhesin/ABC transporter aspartate/glutamate-binding protein PEB1a</fullName>
    </submittedName>
</protein>
<dbReference type="GO" id="GO:0005576">
    <property type="term" value="C:extracellular region"/>
    <property type="evidence" value="ECO:0007669"/>
    <property type="project" value="TreeGrafter"/>
</dbReference>
<dbReference type="PANTHER" id="PTHR30085">
    <property type="entry name" value="AMINO ACID ABC TRANSPORTER PERMEASE"/>
    <property type="match status" value="1"/>
</dbReference>
<evidence type="ECO:0000313" key="8">
    <source>
        <dbReference type="EMBL" id="EAL6849901.1"/>
    </source>
</evidence>
<evidence type="ECO:0000313" key="7">
    <source>
        <dbReference type="EMBL" id="EAJ1077415.1"/>
    </source>
</evidence>
<dbReference type="GO" id="GO:0030288">
    <property type="term" value="C:outer membrane-bounded periplasmic space"/>
    <property type="evidence" value="ECO:0007669"/>
    <property type="project" value="TreeGrafter"/>
</dbReference>
<evidence type="ECO:0000259" key="6">
    <source>
        <dbReference type="SMART" id="SM00062"/>
    </source>
</evidence>
<organism evidence="8 10">
    <name type="scientific">Campylobacter coli</name>
    <dbReference type="NCBI Taxonomy" id="195"/>
    <lineage>
        <taxon>Bacteria</taxon>
        <taxon>Pseudomonadati</taxon>
        <taxon>Campylobacterota</taxon>
        <taxon>Epsilonproteobacteria</taxon>
        <taxon>Campylobacterales</taxon>
        <taxon>Campylobacteraceae</taxon>
        <taxon>Campylobacter</taxon>
    </lineage>
</organism>
<dbReference type="EMBL" id="AACSIE010000001">
    <property type="protein sequence ID" value="EAL9203897.1"/>
    <property type="molecule type" value="Genomic_DNA"/>
</dbReference>
<dbReference type="KEGG" id="ccoo:ATE51_01708"/>
<dbReference type="EMBL" id="AACQHW010000001">
    <property type="protein sequence ID" value="EAL6849901.1"/>
    <property type="molecule type" value="Genomic_DNA"/>
</dbReference>
<evidence type="ECO:0000256" key="2">
    <source>
        <dbReference type="ARBA" id="ARBA00022448"/>
    </source>
</evidence>
<dbReference type="eggNOG" id="COG0834">
    <property type="taxonomic scope" value="Bacteria"/>
</dbReference>
<reference evidence="8 10" key="1">
    <citation type="submission" date="2018-07" db="EMBL/GenBank/DDBJ databases">
        <authorList>
            <consortium name="NARMS: The National Antimicrobial Resistance Monitoring System"/>
        </authorList>
    </citation>
    <scope>NUCLEOTIDE SEQUENCE [LARGE SCALE GENOMIC DNA]</scope>
    <source>
        <strain evidence="9 11">CVM N17C171</strain>
        <strain evidence="8 10">CVM N17C548</strain>
        <strain evidence="7 12">FSIS1609200</strain>
    </source>
</reference>
<evidence type="ECO:0000256" key="4">
    <source>
        <dbReference type="RuleBase" id="RU003744"/>
    </source>
</evidence>
<feature type="chain" id="PRO_5044056049" evidence="5">
    <location>
        <begin position="27"/>
        <end position="259"/>
    </location>
</feature>
<dbReference type="Proteomes" id="UP000352088">
    <property type="component" value="Unassembled WGS sequence"/>
</dbReference>
<dbReference type="AlphaFoldDB" id="A0A0Q2THD8"/>
<comment type="similarity">
    <text evidence="1 4">Belongs to the bacterial solute-binding protein 3 family.</text>
</comment>
<gene>
    <name evidence="7" type="primary">peb1A</name>
    <name evidence="7" type="ORF">BU953_07365</name>
    <name evidence="8" type="ORF">DSX26_00265</name>
    <name evidence="9" type="ORF">DYU70_01755</name>
</gene>
<proteinExistence type="inferred from homology"/>
<accession>A0A0Q2THD8</accession>
<evidence type="ECO:0000256" key="5">
    <source>
        <dbReference type="SAM" id="SignalP"/>
    </source>
</evidence>
<dbReference type="GO" id="GO:0006865">
    <property type="term" value="P:amino acid transport"/>
    <property type="evidence" value="ECO:0007669"/>
    <property type="project" value="TreeGrafter"/>
</dbReference>
<sequence length="259" mass="28131">MVFRNSLLKLAALALGACMAFTSANAAEGKLEAIKAKGELVIGVKNDVPHYALLDQATGEIKGFEVDVAKMLAKSILGDENKVKLIAVNAKTRGPLLDNGSVDAVIATFTITPERKRVYNFSEPYYQDAVGLLVLKEKNYKSLADMNGATIGVAQAATTKKVINTAAKKIGVKVKFSEFPDYPSIKAALDAKRIDAFSVDKSILLGYKDENNEILPDSFDPQSYGIVTKKDDANFSNYVNDFVKQNKTEIDALAKKWGL</sequence>
<dbReference type="GeneID" id="66544085"/>
<dbReference type="Gene3D" id="3.40.190.10">
    <property type="entry name" value="Periplasmic binding protein-like II"/>
    <property type="match status" value="2"/>
</dbReference>
<dbReference type="EMBL" id="AABUYW010000014">
    <property type="protein sequence ID" value="EAJ1077415.1"/>
    <property type="molecule type" value="Genomic_DNA"/>
</dbReference>
<evidence type="ECO:0000256" key="3">
    <source>
        <dbReference type="ARBA" id="ARBA00022729"/>
    </source>
</evidence>
<keyword evidence="3 5" id="KW-0732">Signal</keyword>
<comment type="caution">
    <text evidence="8">The sequence shown here is derived from an EMBL/GenBank/DDBJ whole genome shotgun (WGS) entry which is preliminary data.</text>
</comment>
<dbReference type="Proteomes" id="UP000411403">
    <property type="component" value="Unassembled WGS sequence"/>
</dbReference>
<evidence type="ECO:0000313" key="9">
    <source>
        <dbReference type="EMBL" id="EAL9203897.1"/>
    </source>
</evidence>
<feature type="signal peptide" evidence="5">
    <location>
        <begin position="1"/>
        <end position="26"/>
    </location>
</feature>
<evidence type="ECO:0000256" key="1">
    <source>
        <dbReference type="ARBA" id="ARBA00010333"/>
    </source>
</evidence>
<feature type="domain" description="Solute-binding protein family 3/N-terminal" evidence="6">
    <location>
        <begin position="39"/>
        <end position="259"/>
    </location>
</feature>
<dbReference type="Proteomes" id="UP000557830">
    <property type="component" value="Unassembled WGS sequence"/>
</dbReference>
<dbReference type="RefSeq" id="WP_002781720.1">
    <property type="nucleotide sequence ID" value="NZ_AANHVQ020000008.1"/>
</dbReference>